<dbReference type="Proteomes" id="UP000070587">
    <property type="component" value="Chromosome"/>
</dbReference>
<keyword evidence="2" id="KW-0862">Zinc</keyword>
<protein>
    <recommendedName>
        <fullName evidence="2">Transcription elongation factor Spt4</fullName>
    </recommendedName>
</protein>
<reference evidence="5 7" key="3">
    <citation type="submission" date="2023-03" db="EMBL/GenBank/DDBJ databases">
        <title>Speciation in Pyrococcus: adaptation to high temperature as a mechanism.</title>
        <authorList>
            <person name="Gu J."/>
        </authorList>
    </citation>
    <scope>NUCLEOTIDE SEQUENCE [LARGE SCALE GENOMIC DNA]</scope>
    <source>
        <strain evidence="5 7">LMOA34</strain>
    </source>
</reference>
<dbReference type="EMBL" id="JARRIG010000002">
    <property type="protein sequence ID" value="MFA4803880.1"/>
    <property type="molecule type" value="Genomic_DNA"/>
</dbReference>
<dbReference type="InterPro" id="IPR007178">
    <property type="entry name" value="Spt4_arch"/>
</dbReference>
<dbReference type="Proteomes" id="UP001571980">
    <property type="component" value="Unassembled WGS sequence"/>
</dbReference>
<keyword evidence="2" id="KW-0805">Transcription regulation</keyword>
<reference evidence="6" key="1">
    <citation type="submission" date="2015-02" db="EMBL/GenBank/DDBJ databases">
        <title>Pyrococcus kukulkanii sp. nov., a novel hyperthermophilic archaeon isolated from a deep-sea hydrothermal vent at the Guaymas Basin.</title>
        <authorList>
            <person name="Oger P.M."/>
            <person name="Callac N."/>
            <person name="Jebbar M."/>
            <person name="Godfroy A."/>
        </authorList>
    </citation>
    <scope>NUCLEOTIDE SEQUENCE [LARGE SCALE GENOMIC DNA]</scope>
    <source>
        <strain evidence="6">NCB100</strain>
    </source>
</reference>
<dbReference type="OrthoDB" id="275101at2157"/>
<feature type="domain" description="Spt4/RpoE2 zinc finger" evidence="3">
    <location>
        <begin position="3"/>
        <end position="61"/>
    </location>
</feature>
<evidence type="ECO:0000313" key="5">
    <source>
        <dbReference type="EMBL" id="MFA4803880.1"/>
    </source>
</evidence>
<dbReference type="GO" id="GO:0006281">
    <property type="term" value="P:DNA repair"/>
    <property type="evidence" value="ECO:0007669"/>
    <property type="project" value="InterPro"/>
</dbReference>
<dbReference type="GeneID" id="28490384"/>
<dbReference type="PANTHER" id="PTHR40704:SF1">
    <property type="entry name" value="TRANSCRIPTION ELONGATION FACTOR SPT4"/>
    <property type="match status" value="1"/>
</dbReference>
<accession>A0A127B9D2</accession>
<gene>
    <name evidence="2" type="primary">spt4</name>
    <name evidence="5" type="ORF">P8X34_03840</name>
    <name evidence="4" type="ORF">TQ32_01090</name>
</gene>
<dbReference type="NCBIfam" id="NF041664">
    <property type="entry name" value="RNAP_arch_Epp"/>
    <property type="match status" value="1"/>
</dbReference>
<name>A0A127B9D2_9EURY</name>
<sequence length="61" mass="6986">MSEKACRNCHYITTEDRCPICGSRDLSEEWFDLVIIVDVENSEIAKRIGAKVPGKYAIRVR</sequence>
<dbReference type="GO" id="GO:0006310">
    <property type="term" value="P:DNA recombination"/>
    <property type="evidence" value="ECO:0007669"/>
    <property type="project" value="InterPro"/>
</dbReference>
<comment type="similarity">
    <text evidence="2">Belongs to the archaeal Spt4 family.</text>
</comment>
<keyword evidence="7" id="KW-1185">Reference proteome</keyword>
<keyword evidence="4" id="KW-0648">Protein biosynthesis</keyword>
<dbReference type="STRING" id="1609559.TQ32_01090"/>
<dbReference type="GO" id="GO:0008270">
    <property type="term" value="F:zinc ion binding"/>
    <property type="evidence" value="ECO:0007669"/>
    <property type="project" value="UniProtKB-UniRule"/>
</dbReference>
<evidence type="ECO:0000259" key="3">
    <source>
        <dbReference type="SMART" id="SM01389"/>
    </source>
</evidence>
<feature type="binding site" evidence="2">
    <location>
        <position position="21"/>
    </location>
    <ligand>
        <name>Zn(2+)</name>
        <dbReference type="ChEBI" id="CHEBI:29105"/>
    </ligand>
</feature>
<dbReference type="InterPro" id="IPR029040">
    <property type="entry name" value="RPABC4/Spt4"/>
</dbReference>
<dbReference type="AlphaFoldDB" id="A0A127B9D2"/>
<dbReference type="GO" id="GO:0003746">
    <property type="term" value="F:translation elongation factor activity"/>
    <property type="evidence" value="ECO:0007669"/>
    <property type="project" value="UniProtKB-KW"/>
</dbReference>
<dbReference type="RefSeq" id="WP_068320201.1">
    <property type="nucleotide sequence ID" value="NZ_CP010835.1"/>
</dbReference>
<organism evidence="4 6">
    <name type="scientific">Pyrococcus kukulkanii</name>
    <dbReference type="NCBI Taxonomy" id="1609559"/>
    <lineage>
        <taxon>Archaea</taxon>
        <taxon>Methanobacteriati</taxon>
        <taxon>Methanobacteriota</taxon>
        <taxon>Thermococci</taxon>
        <taxon>Thermococcales</taxon>
        <taxon>Thermococcaceae</taxon>
        <taxon>Pyrococcus</taxon>
    </lineage>
</organism>
<dbReference type="HAMAP" id="MF_00949">
    <property type="entry name" value="Spt4_arch"/>
    <property type="match status" value="1"/>
</dbReference>
<dbReference type="SUPFAM" id="SSF63393">
    <property type="entry name" value="RNA polymerase subunits"/>
    <property type="match status" value="1"/>
</dbReference>
<dbReference type="PATRIC" id="fig|1609559.3.peg.230"/>
<dbReference type="KEGG" id="pyc:TQ32_01090"/>
<dbReference type="Pfam" id="PF06093">
    <property type="entry name" value="Spt4"/>
    <property type="match status" value="1"/>
</dbReference>
<keyword evidence="2" id="KW-0479">Metal-binding</keyword>
<dbReference type="EMBL" id="CP010835">
    <property type="protein sequence ID" value="AMM53246.1"/>
    <property type="molecule type" value="Genomic_DNA"/>
</dbReference>
<keyword evidence="1 2" id="KW-0804">Transcription</keyword>
<dbReference type="NCBIfam" id="NF006224">
    <property type="entry name" value="PRK08351.1"/>
    <property type="match status" value="1"/>
</dbReference>
<evidence type="ECO:0000313" key="6">
    <source>
        <dbReference type="Proteomes" id="UP000070587"/>
    </source>
</evidence>
<evidence type="ECO:0000313" key="4">
    <source>
        <dbReference type="EMBL" id="AMM53246.1"/>
    </source>
</evidence>
<dbReference type="InterPro" id="IPR038589">
    <property type="entry name" value="Spt4_dom_sf"/>
</dbReference>
<dbReference type="Gene3D" id="2.20.28.90">
    <property type="match status" value="1"/>
</dbReference>
<evidence type="ECO:0000256" key="2">
    <source>
        <dbReference type="HAMAP-Rule" id="MF_00949"/>
    </source>
</evidence>
<comment type="subunit">
    <text evidence="2">Heterodimer composed of Spt4 and Spt5.</text>
</comment>
<dbReference type="SMART" id="SM01389">
    <property type="entry name" value="Spt4"/>
    <property type="match status" value="1"/>
</dbReference>
<comment type="function">
    <text evidence="2">Stimulates transcription elongation.</text>
</comment>
<evidence type="ECO:0000313" key="7">
    <source>
        <dbReference type="Proteomes" id="UP001571980"/>
    </source>
</evidence>
<feature type="binding site" evidence="2">
    <location>
        <position position="18"/>
    </location>
    <ligand>
        <name>Zn(2+)</name>
        <dbReference type="ChEBI" id="CHEBI:29105"/>
    </ligand>
</feature>
<dbReference type="InterPro" id="IPR022800">
    <property type="entry name" value="Spt4/RpoE2_Znf"/>
</dbReference>
<feature type="binding site" evidence="2">
    <location>
        <position position="9"/>
    </location>
    <ligand>
        <name>Zn(2+)</name>
        <dbReference type="ChEBI" id="CHEBI:29105"/>
    </ligand>
</feature>
<keyword evidence="4" id="KW-0251">Elongation factor</keyword>
<evidence type="ECO:0000256" key="1">
    <source>
        <dbReference type="ARBA" id="ARBA00023163"/>
    </source>
</evidence>
<dbReference type="GO" id="GO:0006355">
    <property type="term" value="P:regulation of DNA-templated transcription"/>
    <property type="evidence" value="ECO:0007669"/>
    <property type="project" value="UniProtKB-UniRule"/>
</dbReference>
<proteinExistence type="inferred from homology"/>
<feature type="binding site" evidence="2">
    <location>
        <position position="6"/>
    </location>
    <ligand>
        <name>Zn(2+)</name>
        <dbReference type="ChEBI" id="CHEBI:29105"/>
    </ligand>
</feature>
<dbReference type="PANTHER" id="PTHR40704">
    <property type="entry name" value="TRANSCRIPTION ELONGATION FACTOR SPT4"/>
    <property type="match status" value="1"/>
</dbReference>
<reference evidence="4 6" key="2">
    <citation type="journal article" date="2016" name="Int. J. Syst. Evol. Microbiol.">
        <title>Pyrococcus kukulkanii sp. nov., a hyperthermophilic, piezophilic archaeon isolated from a deep-sea hydrothermal vent.</title>
        <authorList>
            <person name="Callac N."/>
            <person name="Oger P."/>
            <person name="Lesongeur F."/>
            <person name="Rattray J.E."/>
            <person name="Vannier P."/>
            <person name="Michoud G."/>
            <person name="Beauverger M."/>
            <person name="Gayet N."/>
            <person name="Rouxel O."/>
            <person name="Jebbar M."/>
            <person name="Godfroy A."/>
        </authorList>
    </citation>
    <scope>NUCLEOTIDE SEQUENCE [LARGE SCALE GENOMIC DNA]</scope>
    <source>
        <strain evidence="4 6">NCB100</strain>
    </source>
</reference>